<reference evidence="5" key="1">
    <citation type="submission" date="2017-02" db="UniProtKB">
        <authorList>
            <consortium name="WormBaseParasite"/>
        </authorList>
    </citation>
    <scope>IDENTIFICATION</scope>
</reference>
<dbReference type="SMART" id="SM00254">
    <property type="entry name" value="ShKT"/>
    <property type="match status" value="6"/>
</dbReference>
<dbReference type="PANTHER" id="PTHR46219">
    <property type="entry name" value="PROTEIN CBG11138"/>
    <property type="match status" value="1"/>
</dbReference>
<evidence type="ECO:0000259" key="4">
    <source>
        <dbReference type="PROSITE" id="PS51670"/>
    </source>
</evidence>
<feature type="domain" description="ShKT" evidence="4">
    <location>
        <begin position="198"/>
        <end position="238"/>
    </location>
</feature>
<dbReference type="InterPro" id="IPR003582">
    <property type="entry name" value="ShKT_dom"/>
</dbReference>
<feature type="domain" description="ShKT" evidence="4">
    <location>
        <begin position="63"/>
        <end position="103"/>
    </location>
</feature>
<evidence type="ECO:0000256" key="1">
    <source>
        <dbReference type="ARBA" id="ARBA00022729"/>
    </source>
</evidence>
<evidence type="ECO:0000256" key="3">
    <source>
        <dbReference type="PROSITE-ProRule" id="PRU01005"/>
    </source>
</evidence>
<dbReference type="Gene3D" id="1.10.10.1870">
    <property type="entry name" value="ShTK domain-like"/>
    <property type="match status" value="3"/>
</dbReference>
<protein>
    <submittedName>
        <fullName evidence="5">ShTK domain protein</fullName>
    </submittedName>
</protein>
<keyword evidence="2" id="KW-1015">Disulfide bond</keyword>
<dbReference type="Gene3D" id="1.10.10.1940">
    <property type="match status" value="3"/>
</dbReference>
<proteinExistence type="predicted"/>
<feature type="domain" description="ShKT" evidence="4">
    <location>
        <begin position="104"/>
        <end position="144"/>
    </location>
</feature>
<accession>A0A0N4WK05</accession>
<dbReference type="AlphaFoldDB" id="A0A0N4WK05"/>
<sequence>LITNHLACVDKVNAATGVSDCASMIGYCNNSVYYTLMTEQCPKTCGRCSSTSSSSNLSSTTTCVDKVNTATGVSDCSRLASYCRVASYVTLMQEQCPRTCGYCCVDRVNSHTGKSDCPYVSRLCGDSKYSQLMRTQCPKTCGFCSVDGSTVTPLYSGECRDLVNAATGKSDCGKRSQLCRNPIYKQLMSQQCPKTCGCFDRVDSRTGKSACPYMVRLCGDGRYRTVMQEQCPKTCGFCSVGGTTMTPLPYTGCQDLVNGATGKSDCGSRYEYCKNPLYMELMAQQCPKTCGYCS</sequence>
<feature type="domain" description="ShKT" evidence="4">
    <location>
        <begin position="8"/>
        <end position="48"/>
    </location>
</feature>
<evidence type="ECO:0000313" key="5">
    <source>
        <dbReference type="WBParaSite" id="HPLM_0001137701-mRNA-1"/>
    </source>
</evidence>
<dbReference type="Pfam" id="PF01549">
    <property type="entry name" value="ShK"/>
    <property type="match status" value="6"/>
</dbReference>
<dbReference type="FunFam" id="1.10.10.1940:FF:000002">
    <property type="entry name" value="PHAryngeal gland Toxin-related"/>
    <property type="match status" value="2"/>
</dbReference>
<comment type="caution">
    <text evidence="3">Lacks conserved residue(s) required for the propagation of feature annotation.</text>
</comment>
<name>A0A0N4WK05_HAEPC</name>
<dbReference type="PANTHER" id="PTHR46219:SF18">
    <property type="entry name" value="SHKT DOMAIN-CONTAINING PROTEIN"/>
    <property type="match status" value="1"/>
</dbReference>
<keyword evidence="1" id="KW-0732">Signal</keyword>
<dbReference type="PROSITE" id="PS51670">
    <property type="entry name" value="SHKT"/>
    <property type="match status" value="4"/>
</dbReference>
<evidence type="ECO:0000256" key="2">
    <source>
        <dbReference type="ARBA" id="ARBA00023157"/>
    </source>
</evidence>
<dbReference type="WBParaSite" id="HPLM_0001137701-mRNA-1">
    <property type="protein sequence ID" value="HPLM_0001137701-mRNA-1"/>
    <property type="gene ID" value="HPLM_0001137701"/>
</dbReference>
<organism evidence="5">
    <name type="scientific">Haemonchus placei</name>
    <name type="common">Barber's pole worm</name>
    <dbReference type="NCBI Taxonomy" id="6290"/>
    <lineage>
        <taxon>Eukaryota</taxon>
        <taxon>Metazoa</taxon>
        <taxon>Ecdysozoa</taxon>
        <taxon>Nematoda</taxon>
        <taxon>Chromadorea</taxon>
        <taxon>Rhabditida</taxon>
        <taxon>Rhabditina</taxon>
        <taxon>Rhabditomorpha</taxon>
        <taxon>Strongyloidea</taxon>
        <taxon>Trichostrongylidae</taxon>
        <taxon>Haemonchus</taxon>
    </lineage>
</organism>
<dbReference type="OMA" id="KTRENYM"/>